<dbReference type="SUPFAM" id="SSF53448">
    <property type="entry name" value="Nucleotide-diphospho-sugar transferases"/>
    <property type="match status" value="1"/>
</dbReference>
<keyword evidence="6" id="KW-0735">Signal-anchor</keyword>
<keyword evidence="16" id="KW-1185">Reference proteome</keyword>
<evidence type="ECO:0000256" key="8">
    <source>
        <dbReference type="ARBA" id="ARBA00023136"/>
    </source>
</evidence>
<keyword evidence="4 15" id="KW-0808">Transferase</keyword>
<evidence type="ECO:0000256" key="2">
    <source>
        <dbReference type="ARBA" id="ARBA00006351"/>
    </source>
</evidence>
<evidence type="ECO:0000256" key="1">
    <source>
        <dbReference type="ARBA" id="ARBA00004606"/>
    </source>
</evidence>
<feature type="non-terminal residue" evidence="15">
    <location>
        <position position="1"/>
    </location>
</feature>
<evidence type="ECO:0000256" key="10">
    <source>
        <dbReference type="ARBA" id="ARBA00037301"/>
    </source>
</evidence>
<comment type="catalytic activity">
    <reaction evidence="12">
        <text>3-O-(beta-D-glucosyl)-L-seryl-[EGF-like domain protein] + UDP-alpha-D-xylose = 3-O-[alpha-D-xylosyl-(1-&gt;3)-beta-D-glucosyl]-L-seryl-[EGF-like domain protein] + UDP + H(+)</text>
        <dbReference type="Rhea" id="RHEA:56064"/>
        <dbReference type="Rhea" id="RHEA-COMP:14610"/>
        <dbReference type="Rhea" id="RHEA-COMP:14611"/>
        <dbReference type="ChEBI" id="CHEBI:15378"/>
        <dbReference type="ChEBI" id="CHEBI:57632"/>
        <dbReference type="ChEBI" id="CHEBI:58223"/>
        <dbReference type="ChEBI" id="CHEBI:140575"/>
        <dbReference type="ChEBI" id="CHEBI:140576"/>
        <dbReference type="EC" id="2.4.2.42"/>
    </reaction>
</comment>
<proteinExistence type="inferred from homology"/>
<feature type="compositionally biased region" description="Basic and acidic residues" evidence="13">
    <location>
        <begin position="45"/>
        <end position="57"/>
    </location>
</feature>
<dbReference type="OrthoDB" id="6238971at2759"/>
<dbReference type="PANTHER" id="PTHR46012:SF2">
    <property type="entry name" value="IP22168P"/>
    <property type="match status" value="1"/>
</dbReference>
<evidence type="ECO:0000256" key="5">
    <source>
        <dbReference type="ARBA" id="ARBA00022692"/>
    </source>
</evidence>
<evidence type="ECO:0000256" key="3">
    <source>
        <dbReference type="ARBA" id="ARBA00022676"/>
    </source>
</evidence>
<organism evidence="15 16">
    <name type="scientific">Mytilus galloprovincialis</name>
    <name type="common">Mediterranean mussel</name>
    <dbReference type="NCBI Taxonomy" id="29158"/>
    <lineage>
        <taxon>Eukaryota</taxon>
        <taxon>Metazoa</taxon>
        <taxon>Spiralia</taxon>
        <taxon>Lophotrochozoa</taxon>
        <taxon>Mollusca</taxon>
        <taxon>Bivalvia</taxon>
        <taxon>Autobranchia</taxon>
        <taxon>Pteriomorphia</taxon>
        <taxon>Mytilida</taxon>
        <taxon>Mytiloidea</taxon>
        <taxon>Mytilidae</taxon>
        <taxon>Mytilinae</taxon>
        <taxon>Mytilus</taxon>
    </lineage>
</organism>
<comment type="similarity">
    <text evidence="2">Belongs to the glycosyltransferase 8 family.</text>
</comment>
<evidence type="ECO:0000256" key="6">
    <source>
        <dbReference type="ARBA" id="ARBA00022968"/>
    </source>
</evidence>
<keyword evidence="5 14" id="KW-0812">Transmembrane</keyword>
<comment type="subcellular location">
    <subcellularLocation>
        <location evidence="1">Membrane</location>
        <topology evidence="1">Single-pass type II membrane protein</topology>
    </subcellularLocation>
</comment>
<evidence type="ECO:0000256" key="9">
    <source>
        <dbReference type="ARBA" id="ARBA00023180"/>
    </source>
</evidence>
<evidence type="ECO:0000256" key="13">
    <source>
        <dbReference type="SAM" id="MobiDB-lite"/>
    </source>
</evidence>
<dbReference type="Proteomes" id="UP000596742">
    <property type="component" value="Unassembled WGS sequence"/>
</dbReference>
<comment type="function">
    <text evidence="10">Glycosyltransferase which elongates the O-linked glucose attached to EGF-like repeats in the extracellular domain of Notch proteins by catalyzing the addition of xylose.</text>
</comment>
<dbReference type="PANTHER" id="PTHR46012">
    <property type="entry name" value="IP22168P"/>
    <property type="match status" value="1"/>
</dbReference>
<name>A0A8B6GIS6_MYTGA</name>
<comment type="caution">
    <text evidence="15">The sequence shown here is derived from an EMBL/GenBank/DDBJ whole genome shotgun (WGS) entry which is preliminary data.</text>
</comment>
<evidence type="ECO:0000313" key="16">
    <source>
        <dbReference type="Proteomes" id="UP000596742"/>
    </source>
</evidence>
<reference evidence="15" key="1">
    <citation type="submission" date="2018-11" db="EMBL/GenBank/DDBJ databases">
        <authorList>
            <person name="Alioto T."/>
            <person name="Alioto T."/>
        </authorList>
    </citation>
    <scope>NUCLEOTIDE SEQUENCE</scope>
</reference>
<evidence type="ECO:0000256" key="14">
    <source>
        <dbReference type="SAM" id="Phobius"/>
    </source>
</evidence>
<dbReference type="GO" id="GO:0016020">
    <property type="term" value="C:membrane"/>
    <property type="evidence" value="ECO:0007669"/>
    <property type="project" value="UniProtKB-SubCell"/>
</dbReference>
<protein>
    <recommendedName>
        <fullName evidence="11">UDP-D-xylose:beta-D-glucoside alpha-1,3-D-xylosyltransferase</fullName>
        <ecNumber evidence="11">2.4.2.42</ecNumber>
    </recommendedName>
</protein>
<evidence type="ECO:0000313" key="15">
    <source>
        <dbReference type="EMBL" id="VDI64305.1"/>
    </source>
</evidence>
<dbReference type="Gene3D" id="3.90.550.10">
    <property type="entry name" value="Spore Coat Polysaccharide Biosynthesis Protein SpsA, Chain A"/>
    <property type="match status" value="1"/>
</dbReference>
<feature type="transmembrane region" description="Helical" evidence="14">
    <location>
        <begin position="5"/>
        <end position="23"/>
    </location>
</feature>
<keyword evidence="9" id="KW-0325">Glycoprotein</keyword>
<dbReference type="GO" id="GO:0140563">
    <property type="term" value="F:UDP-D-xylose:beta-D-glucoside alpha-1,3-D-xylosyltransferase activity"/>
    <property type="evidence" value="ECO:0007669"/>
    <property type="project" value="UniProtKB-EC"/>
</dbReference>
<dbReference type="Pfam" id="PF01501">
    <property type="entry name" value="Glyco_transf_8"/>
    <property type="match status" value="1"/>
</dbReference>
<keyword evidence="8 14" id="KW-0472">Membrane</keyword>
<dbReference type="EMBL" id="UYJE01008496">
    <property type="protein sequence ID" value="VDI64305.1"/>
    <property type="molecule type" value="Genomic_DNA"/>
</dbReference>
<evidence type="ECO:0000256" key="7">
    <source>
        <dbReference type="ARBA" id="ARBA00022989"/>
    </source>
</evidence>
<accession>A0A8B6GIS6</accession>
<dbReference type="InterPro" id="IPR051993">
    <property type="entry name" value="Glycosyltransferase_8"/>
</dbReference>
<feature type="region of interest" description="Disordered" evidence="13">
    <location>
        <begin position="45"/>
        <end position="69"/>
    </location>
</feature>
<evidence type="ECO:0000256" key="11">
    <source>
        <dbReference type="ARBA" id="ARBA00038854"/>
    </source>
</evidence>
<dbReference type="AlphaFoldDB" id="A0A8B6GIS6"/>
<keyword evidence="3 15" id="KW-0328">Glycosyltransferase</keyword>
<dbReference type="GO" id="GO:0016266">
    <property type="term" value="P:protein O-linked glycosylation via N-acetyl-galactosamine"/>
    <property type="evidence" value="ECO:0007669"/>
    <property type="project" value="TreeGrafter"/>
</dbReference>
<evidence type="ECO:0000256" key="4">
    <source>
        <dbReference type="ARBA" id="ARBA00022679"/>
    </source>
</evidence>
<dbReference type="InterPro" id="IPR002495">
    <property type="entry name" value="Glyco_trans_8"/>
</dbReference>
<sequence>MRKKMIFKFGVTVVVLIAVYLYYVHDVTQDENISLQKEEEDIDLNHEPEKLDGHNDQLGEPDEKDTDRPIHSSHWKNGIHLSVVACGDRGDETIVLLKSAVLFTSEPLVFHIYAEHELHPMFKQKLDYWPAEYKRKFLYYLYNITFPTDNTQEWKKLFKPCASQRLFIPSLLPDVDSLLYVDTDILFLRPLDEIWMFFGKFNSTQLAALAPEHEDKAAGWYNRFARHPYYGEL</sequence>
<dbReference type="EC" id="2.4.2.42" evidence="11"/>
<gene>
    <name evidence="15" type="ORF">MGAL_10B036988</name>
</gene>
<keyword evidence="7 14" id="KW-1133">Transmembrane helix</keyword>
<dbReference type="InterPro" id="IPR029044">
    <property type="entry name" value="Nucleotide-diphossugar_trans"/>
</dbReference>
<evidence type="ECO:0000256" key="12">
    <source>
        <dbReference type="ARBA" id="ARBA00049181"/>
    </source>
</evidence>